<dbReference type="EMBL" id="JTLV02000008">
    <property type="protein sequence ID" value="PQM29673.1"/>
    <property type="molecule type" value="Genomic_DNA"/>
</dbReference>
<reference evidence="3" key="1">
    <citation type="submission" date="2014-10" db="EMBL/GenBank/DDBJ databases">
        <authorList>
            <person name="Seo M.-J."/>
            <person name="Seok Y.J."/>
            <person name="Cha I.-T."/>
        </authorList>
    </citation>
    <scope>NUCLEOTIDE SEQUENCE</scope>
    <source>
        <strain evidence="3">MSRO</strain>
    </source>
</reference>
<evidence type="ECO:0000313" key="3">
    <source>
        <dbReference type="EMBL" id="PQM29685.1"/>
    </source>
</evidence>
<keyword evidence="1" id="KW-1133">Transmembrane helix</keyword>
<keyword evidence="1 3" id="KW-0812">Transmembrane</keyword>
<dbReference type="EMBL" id="JTLV02000008">
    <property type="protein sequence ID" value="PQM29685.1"/>
    <property type="molecule type" value="Genomic_DNA"/>
</dbReference>
<proteinExistence type="predicted"/>
<accession>A0A2P6F8C2</accession>
<evidence type="ECO:0000256" key="1">
    <source>
        <dbReference type="SAM" id="Phobius"/>
    </source>
</evidence>
<dbReference type="AlphaFoldDB" id="A0A2P6F8C2"/>
<dbReference type="Proteomes" id="UP000031565">
    <property type="component" value="Unassembled WGS sequence"/>
</dbReference>
<gene>
    <name evidence="2" type="ORF">SMSRO_SF030740</name>
    <name evidence="3" type="ORF">SMSRO_SF030860</name>
    <name evidence="4" type="ORF">SMSRO_SF030980</name>
</gene>
<dbReference type="RefSeq" id="WP_105629319.1">
    <property type="nucleotide sequence ID" value="NZ_JTLV02000008.1"/>
</dbReference>
<evidence type="ECO:0000313" key="5">
    <source>
        <dbReference type="Proteomes" id="UP000031565"/>
    </source>
</evidence>
<name>A0A2P6F8C2_9MOLU</name>
<keyword evidence="1" id="KW-0472">Membrane</keyword>
<dbReference type="EMBL" id="JTLV02000008">
    <property type="protein sequence ID" value="PQM29697.1"/>
    <property type="molecule type" value="Genomic_DNA"/>
</dbReference>
<reference evidence="3" key="3">
    <citation type="submission" date="2017-11" db="EMBL/GenBank/DDBJ databases">
        <title>Cell-free culture of the endosymbiotic bacteria Spiroplasma poulsonii highlights bacterial genes involved in host-symbiont interactions.</title>
        <authorList>
            <person name="Masson F."/>
            <person name="Calderon Copete S.P."/>
            <person name="Schupfer F."/>
            <person name="Garcia-Arraez G."/>
            <person name="Lemaitre B."/>
        </authorList>
    </citation>
    <scope>NUCLEOTIDE SEQUENCE</scope>
    <source>
        <strain evidence="3">MSRO</strain>
    </source>
</reference>
<protein>
    <submittedName>
        <fullName evidence="3">Plectrovirus spv1-c74 ORF 12 transmembrane protein</fullName>
    </submittedName>
</protein>
<feature type="transmembrane region" description="Helical" evidence="1">
    <location>
        <begin position="6"/>
        <end position="26"/>
    </location>
</feature>
<comment type="caution">
    <text evidence="3">The sequence shown here is derived from an EMBL/GenBank/DDBJ whole genome shotgun (WGS) entry which is preliminary data.</text>
</comment>
<organism evidence="3 5">
    <name type="scientific">Spiroplasma poulsonii</name>
    <dbReference type="NCBI Taxonomy" id="2138"/>
    <lineage>
        <taxon>Bacteria</taxon>
        <taxon>Bacillati</taxon>
        <taxon>Mycoplasmatota</taxon>
        <taxon>Mollicutes</taxon>
        <taxon>Entomoplasmatales</taxon>
        <taxon>Spiroplasmataceae</taxon>
        <taxon>Spiroplasma</taxon>
    </lineage>
</organism>
<evidence type="ECO:0000313" key="2">
    <source>
        <dbReference type="EMBL" id="PQM29673.1"/>
    </source>
</evidence>
<evidence type="ECO:0000313" key="4">
    <source>
        <dbReference type="EMBL" id="PQM29697.1"/>
    </source>
</evidence>
<reference evidence="3 5" key="2">
    <citation type="journal article" date="2015" name="MBio">
        <title>Genome sequence of the Drosophila melanogaster male-killing Spiroplasma strain MSRO endosymbiont.</title>
        <authorList>
            <person name="Paredes J.C."/>
            <person name="Herren J.K."/>
            <person name="Schupfer F."/>
            <person name="Marin R."/>
            <person name="Claverol S."/>
            <person name="Kuo C.H."/>
            <person name="Lemaitre B."/>
            <person name="Beven L."/>
        </authorList>
    </citation>
    <scope>NUCLEOTIDE SEQUENCE [LARGE SCALE GENOMIC DNA]</scope>
    <source>
        <strain evidence="3 5">MSRO</strain>
    </source>
</reference>
<dbReference type="Pfam" id="PF11044">
    <property type="entry name" value="TMEMspv1-c74-12"/>
    <property type="match status" value="1"/>
</dbReference>
<keyword evidence="5" id="KW-1185">Reference proteome</keyword>
<sequence length="49" mass="5817">MAAWLSYVIFGVIVIGSFIAIGLTIYRRILEIKKYKKEKKEIERKEDKK</sequence>